<keyword evidence="1" id="KW-0812">Transmembrane</keyword>
<dbReference type="RefSeq" id="WP_162249593.1">
    <property type="nucleotide sequence ID" value="NZ_CP049250.1"/>
</dbReference>
<keyword evidence="1" id="KW-0472">Membrane</keyword>
<dbReference type="Pfam" id="PF06055">
    <property type="entry name" value="ExoD"/>
    <property type="match status" value="1"/>
</dbReference>
<sequence length="210" mass="22484">MSDGHKPISVVLADLIAAFDGRNVTLGDLLDRLGHQATAVVLVIFAIPAIIPTPGIPAGMIFGSALAVFSLQLVAGGREFLLPKRLARTALPQGLLQRMLAWLVPKLAWLESWMRPRMAWLSRDGALRLHGLFVFVMAVLIALPIPFGNVLPGLAIFLIGIGLAQRDGATVLIGWGFGLGALAFTAFLFLGGWWLISDWFGWGGASRPPA</sequence>
<dbReference type="PIRSF" id="PIRSF033239">
    <property type="entry name" value="ExoD"/>
    <property type="match status" value="1"/>
</dbReference>
<evidence type="ECO:0008006" key="4">
    <source>
        <dbReference type="Google" id="ProtNLM"/>
    </source>
</evidence>
<name>A0A7W6LI62_9HYPH</name>
<proteinExistence type="predicted"/>
<protein>
    <recommendedName>
        <fullName evidence="4">Exopolysaccharide biosynthesis protein</fullName>
    </recommendedName>
</protein>
<reference evidence="2 3" key="1">
    <citation type="submission" date="2020-08" db="EMBL/GenBank/DDBJ databases">
        <title>Genomic Encyclopedia of Type Strains, Phase IV (KMG-IV): sequencing the most valuable type-strain genomes for metagenomic binning, comparative biology and taxonomic classification.</title>
        <authorList>
            <person name="Goeker M."/>
        </authorList>
    </citation>
    <scope>NUCLEOTIDE SEQUENCE [LARGE SCALE GENOMIC DNA]</scope>
    <source>
        <strain evidence="2 3">DSM 29514</strain>
    </source>
</reference>
<dbReference type="PANTHER" id="PTHR41795:SF1">
    <property type="entry name" value="EXOPOLYSACCHARIDE SYNTHESIS PROTEIN"/>
    <property type="match status" value="1"/>
</dbReference>
<keyword evidence="1" id="KW-1133">Transmembrane helix</keyword>
<organism evidence="2 3">
    <name type="scientific">Rhizobium rhizoryzae</name>
    <dbReference type="NCBI Taxonomy" id="451876"/>
    <lineage>
        <taxon>Bacteria</taxon>
        <taxon>Pseudomonadati</taxon>
        <taxon>Pseudomonadota</taxon>
        <taxon>Alphaproteobacteria</taxon>
        <taxon>Hyphomicrobiales</taxon>
        <taxon>Rhizobiaceae</taxon>
        <taxon>Rhizobium/Agrobacterium group</taxon>
        <taxon>Rhizobium</taxon>
    </lineage>
</organism>
<comment type="caution">
    <text evidence="2">The sequence shown here is derived from an EMBL/GenBank/DDBJ whole genome shotgun (WGS) entry which is preliminary data.</text>
</comment>
<feature type="transmembrane region" description="Helical" evidence="1">
    <location>
        <begin position="172"/>
        <end position="196"/>
    </location>
</feature>
<feature type="transmembrane region" description="Helical" evidence="1">
    <location>
        <begin position="149"/>
        <end position="165"/>
    </location>
</feature>
<keyword evidence="3" id="KW-1185">Reference proteome</keyword>
<evidence type="ECO:0000313" key="3">
    <source>
        <dbReference type="Proteomes" id="UP000519897"/>
    </source>
</evidence>
<dbReference type="EMBL" id="JACIEC010000004">
    <property type="protein sequence ID" value="MBB4144617.1"/>
    <property type="molecule type" value="Genomic_DNA"/>
</dbReference>
<evidence type="ECO:0000313" key="2">
    <source>
        <dbReference type="EMBL" id="MBB4144617.1"/>
    </source>
</evidence>
<dbReference type="Proteomes" id="UP000519897">
    <property type="component" value="Unassembled WGS sequence"/>
</dbReference>
<dbReference type="InterPro" id="IPR010331">
    <property type="entry name" value="ExoD"/>
</dbReference>
<evidence type="ECO:0000256" key="1">
    <source>
        <dbReference type="SAM" id="Phobius"/>
    </source>
</evidence>
<dbReference type="PANTHER" id="PTHR41795">
    <property type="entry name" value="EXOPOLYSACCHARIDE SYNTHESIS PROTEIN"/>
    <property type="match status" value="1"/>
</dbReference>
<feature type="transmembrane region" description="Helical" evidence="1">
    <location>
        <begin position="33"/>
        <end position="51"/>
    </location>
</feature>
<accession>A0A7W6LI62</accession>
<dbReference type="AlphaFoldDB" id="A0A7W6LI62"/>
<gene>
    <name evidence="2" type="ORF">GGQ72_003174</name>
</gene>